<dbReference type="Proteomes" id="UP000770717">
    <property type="component" value="Unassembled WGS sequence"/>
</dbReference>
<gene>
    <name evidence="2" type="ORF">GDO78_018769</name>
</gene>
<dbReference type="OrthoDB" id="654211at2759"/>
<accession>A0A8J6B3R1</accession>
<dbReference type="EMBL" id="WNTK01033542">
    <property type="protein sequence ID" value="KAG9460911.1"/>
    <property type="molecule type" value="Genomic_DNA"/>
</dbReference>
<evidence type="ECO:0000313" key="2">
    <source>
        <dbReference type="EMBL" id="KAG9460911.1"/>
    </source>
</evidence>
<evidence type="ECO:0000256" key="1">
    <source>
        <dbReference type="SAM" id="MobiDB-lite"/>
    </source>
</evidence>
<name>A0A8J6B3R1_ELECQ</name>
<evidence type="ECO:0000313" key="3">
    <source>
        <dbReference type="Proteomes" id="UP000770717"/>
    </source>
</evidence>
<proteinExistence type="predicted"/>
<evidence type="ECO:0008006" key="4">
    <source>
        <dbReference type="Google" id="ProtNLM"/>
    </source>
</evidence>
<sequence length="166" mass="17063">MTSQVLLPPGFQHLPLISAVAGLAAPRTPRLTPRSRQQGVPRPDMNPAAAADGFPGVQFSGAAAVLVELSADVHICGLCRSHFNNLDAFVAHKQSGCHLAGAGGGANTVQFVSAETVTPSQTAARTITSETQTITVSAPEFVFEHGYQTFLPSEGAAAQSGGIATK</sequence>
<feature type="non-terminal residue" evidence="2">
    <location>
        <position position="1"/>
    </location>
</feature>
<keyword evidence="3" id="KW-1185">Reference proteome</keyword>
<comment type="caution">
    <text evidence="2">The sequence shown here is derived from an EMBL/GenBank/DDBJ whole genome shotgun (WGS) entry which is preliminary data.</text>
</comment>
<dbReference type="AlphaFoldDB" id="A0A8J6B3R1"/>
<protein>
    <recommendedName>
        <fullName evidence="4">C2H2-type domain-containing protein</fullName>
    </recommendedName>
</protein>
<reference evidence="2" key="1">
    <citation type="thesis" date="2020" institute="ProQuest LLC" country="789 East Eisenhower Parkway, Ann Arbor, MI, USA">
        <title>Comparative Genomics and Chromosome Evolution.</title>
        <authorList>
            <person name="Mudd A.B."/>
        </authorList>
    </citation>
    <scope>NUCLEOTIDE SEQUENCE</scope>
    <source>
        <strain evidence="2">HN-11 Male</strain>
        <tissue evidence="2">Kidney and liver</tissue>
    </source>
</reference>
<organism evidence="2 3">
    <name type="scientific">Eleutherodactylus coqui</name>
    <name type="common">Puerto Rican coqui</name>
    <dbReference type="NCBI Taxonomy" id="57060"/>
    <lineage>
        <taxon>Eukaryota</taxon>
        <taxon>Metazoa</taxon>
        <taxon>Chordata</taxon>
        <taxon>Craniata</taxon>
        <taxon>Vertebrata</taxon>
        <taxon>Euteleostomi</taxon>
        <taxon>Amphibia</taxon>
        <taxon>Batrachia</taxon>
        <taxon>Anura</taxon>
        <taxon>Neobatrachia</taxon>
        <taxon>Hyloidea</taxon>
        <taxon>Eleutherodactylidae</taxon>
        <taxon>Eleutherodactylinae</taxon>
        <taxon>Eleutherodactylus</taxon>
        <taxon>Eleutherodactylus</taxon>
    </lineage>
</organism>
<feature type="region of interest" description="Disordered" evidence="1">
    <location>
        <begin position="27"/>
        <end position="51"/>
    </location>
</feature>